<dbReference type="Proteomes" id="UP001345963">
    <property type="component" value="Unassembled WGS sequence"/>
</dbReference>
<evidence type="ECO:0000313" key="2">
    <source>
        <dbReference type="EMBL" id="MED6246729.1"/>
    </source>
</evidence>
<dbReference type="EMBL" id="JAHUTI010044273">
    <property type="protein sequence ID" value="MED6246729.1"/>
    <property type="molecule type" value="Genomic_DNA"/>
</dbReference>
<dbReference type="PANTHER" id="PTHR45975">
    <property type="entry name" value="NUCLEOSOME-REMODELING FACTOR SUBUNIT BPTF"/>
    <property type="match status" value="1"/>
</dbReference>
<evidence type="ECO:0000256" key="1">
    <source>
        <dbReference type="SAM" id="MobiDB-lite"/>
    </source>
</evidence>
<sequence length="181" mass="21244">MSEEDGEQEDKTIWYYSTKVQLAELIDRLDKEYWEADLYAALEEIRDEVHTHMDITEDLTNKARGNNKCFLTAANDEILERLRAKKEEELEEVKRRAAEEAQRARLEKQKKEEQDLEKGDEEAKLKDEEQEDGKPKDLTTEDESTKEEVIQENHDGEKSKGQRSYFLEKKVSNWGQIGCSN</sequence>
<reference evidence="2 3" key="1">
    <citation type="submission" date="2021-07" db="EMBL/GenBank/DDBJ databases">
        <authorList>
            <person name="Palmer J.M."/>
        </authorList>
    </citation>
    <scope>NUCLEOTIDE SEQUENCE [LARGE SCALE GENOMIC DNA]</scope>
    <source>
        <strain evidence="2 3">AT_MEX2019</strain>
        <tissue evidence="2">Muscle</tissue>
    </source>
</reference>
<dbReference type="InterPro" id="IPR038028">
    <property type="entry name" value="BPTF"/>
</dbReference>
<accession>A0ABU7BB08</accession>
<evidence type="ECO:0000313" key="3">
    <source>
        <dbReference type="Proteomes" id="UP001345963"/>
    </source>
</evidence>
<comment type="caution">
    <text evidence="2">The sequence shown here is derived from an EMBL/GenBank/DDBJ whole genome shotgun (WGS) entry which is preliminary data.</text>
</comment>
<feature type="region of interest" description="Disordered" evidence="1">
    <location>
        <begin position="97"/>
        <end position="165"/>
    </location>
</feature>
<feature type="compositionally biased region" description="Basic and acidic residues" evidence="1">
    <location>
        <begin position="146"/>
        <end position="165"/>
    </location>
</feature>
<protein>
    <submittedName>
        <fullName evidence="2">Uncharacterized protein</fullName>
    </submittedName>
</protein>
<keyword evidence="3" id="KW-1185">Reference proteome</keyword>
<proteinExistence type="predicted"/>
<dbReference type="PANTHER" id="PTHR45975:SF2">
    <property type="entry name" value="NUCLEOSOME-REMODELING FACTOR SUBUNIT BPTF"/>
    <property type="match status" value="1"/>
</dbReference>
<organism evidence="2 3">
    <name type="scientific">Ataeniobius toweri</name>
    <dbReference type="NCBI Taxonomy" id="208326"/>
    <lineage>
        <taxon>Eukaryota</taxon>
        <taxon>Metazoa</taxon>
        <taxon>Chordata</taxon>
        <taxon>Craniata</taxon>
        <taxon>Vertebrata</taxon>
        <taxon>Euteleostomi</taxon>
        <taxon>Actinopterygii</taxon>
        <taxon>Neopterygii</taxon>
        <taxon>Teleostei</taxon>
        <taxon>Neoteleostei</taxon>
        <taxon>Acanthomorphata</taxon>
        <taxon>Ovalentaria</taxon>
        <taxon>Atherinomorphae</taxon>
        <taxon>Cyprinodontiformes</taxon>
        <taxon>Goodeidae</taxon>
        <taxon>Ataeniobius</taxon>
    </lineage>
</organism>
<feature type="compositionally biased region" description="Basic and acidic residues" evidence="1">
    <location>
        <begin position="97"/>
        <end position="139"/>
    </location>
</feature>
<gene>
    <name evidence="2" type="ORF">ATANTOWER_022553</name>
</gene>
<name>A0ABU7BB08_9TELE</name>